<name>A0A1C7LV30_GRIFR</name>
<gene>
    <name evidence="1" type="ORF">A0H81_12034</name>
</gene>
<evidence type="ECO:0000313" key="1">
    <source>
        <dbReference type="EMBL" id="OBZ68056.1"/>
    </source>
</evidence>
<sequence>MYYSPSGLRFHCGKLIVAVGPNICLTCTLEMRMPLALLDFGQLTQPPIVNIGWKKLCIIVVIPLEACHFNSHTLCAAGLHAFLR</sequence>
<keyword evidence="2" id="KW-1185">Reference proteome</keyword>
<dbReference type="EMBL" id="LUGG01000022">
    <property type="protein sequence ID" value="OBZ68056.1"/>
    <property type="molecule type" value="Genomic_DNA"/>
</dbReference>
<dbReference type="Proteomes" id="UP000092993">
    <property type="component" value="Unassembled WGS sequence"/>
</dbReference>
<reference evidence="1 2" key="1">
    <citation type="submission" date="2016-03" db="EMBL/GenBank/DDBJ databases">
        <title>Whole genome sequencing of Grifola frondosa 9006-11.</title>
        <authorList>
            <person name="Min B."/>
            <person name="Park H."/>
            <person name="Kim J.-G."/>
            <person name="Cho H."/>
            <person name="Oh Y.-L."/>
            <person name="Kong W.-S."/>
            <person name="Choi I.-G."/>
        </authorList>
    </citation>
    <scope>NUCLEOTIDE SEQUENCE [LARGE SCALE GENOMIC DNA]</scope>
    <source>
        <strain evidence="1 2">9006-11</strain>
    </source>
</reference>
<protein>
    <submittedName>
        <fullName evidence="1">Uncharacterized protein</fullName>
    </submittedName>
</protein>
<evidence type="ECO:0000313" key="2">
    <source>
        <dbReference type="Proteomes" id="UP000092993"/>
    </source>
</evidence>
<comment type="caution">
    <text evidence="1">The sequence shown here is derived from an EMBL/GenBank/DDBJ whole genome shotgun (WGS) entry which is preliminary data.</text>
</comment>
<proteinExistence type="predicted"/>
<accession>A0A1C7LV30</accession>
<dbReference type="AlphaFoldDB" id="A0A1C7LV30"/>
<organism evidence="1 2">
    <name type="scientific">Grifola frondosa</name>
    <name type="common">Maitake</name>
    <name type="synonym">Polyporus frondosus</name>
    <dbReference type="NCBI Taxonomy" id="5627"/>
    <lineage>
        <taxon>Eukaryota</taxon>
        <taxon>Fungi</taxon>
        <taxon>Dikarya</taxon>
        <taxon>Basidiomycota</taxon>
        <taxon>Agaricomycotina</taxon>
        <taxon>Agaricomycetes</taxon>
        <taxon>Polyporales</taxon>
        <taxon>Grifolaceae</taxon>
        <taxon>Grifola</taxon>
    </lineage>
</organism>